<dbReference type="Proteomes" id="UP000037035">
    <property type="component" value="Unassembled WGS sequence"/>
</dbReference>
<feature type="non-terminal residue" evidence="1">
    <location>
        <position position="1"/>
    </location>
</feature>
<proteinExistence type="predicted"/>
<keyword evidence="2" id="KW-1185">Reference proteome</keyword>
<dbReference type="EMBL" id="LAVV01007378">
    <property type="protein sequence ID" value="KNZ56139.1"/>
    <property type="molecule type" value="Genomic_DNA"/>
</dbReference>
<dbReference type="PANTHER" id="PTHR31912">
    <property type="entry name" value="IP13529P"/>
    <property type="match status" value="1"/>
</dbReference>
<dbReference type="PANTHER" id="PTHR31912:SF34">
    <property type="entry name" value="NOTOCHORD-RELATED PROTEIN"/>
    <property type="match status" value="1"/>
</dbReference>
<reference evidence="1 2" key="1">
    <citation type="submission" date="2015-08" db="EMBL/GenBank/DDBJ databases">
        <title>Next Generation Sequencing and Analysis of the Genome of Puccinia sorghi L Schw, the Causal Agent of Maize Common Rust.</title>
        <authorList>
            <person name="Rochi L."/>
            <person name="Burguener G."/>
            <person name="Darino M."/>
            <person name="Turjanski A."/>
            <person name="Kreff E."/>
            <person name="Dieguez M.J."/>
            <person name="Sacco F."/>
        </authorList>
    </citation>
    <scope>NUCLEOTIDE SEQUENCE [LARGE SCALE GENOMIC DNA]</scope>
    <source>
        <strain evidence="1 2">RO10H11247</strain>
    </source>
</reference>
<sequence>ELANPFFSPHLDFYPEDTQGADIYKLLQFQKWLTELPPNLRMGKLLYQSSFTRIVVTCMLKSGSKCPQIHCLNPICSYPSMSIIFGETYLEIQIGNSGFLDLCSGKMWDCSDTPKSHLLPNQWREKADGKVIRHVPINLYANDTLRSVSKKWNKHLLHYFTLAGLPPKLSRMEYNRHFLLTSNRASVLELGDQIVDEINTLATDGVVAQDASLAEEVLIMSVFLCFQADYPMHAGVTNTLVPNVSLNPCQMSCLQASTTAQTRTEDYVRGFLHLDPSGQSLQQPLPTQTWANIKYQATTLWKIGKTSPYRARETPWQWPSSSSLLKGISLPVQSFLRLNEKAILEGKTADWTEKQEIPPYFNHYSNALITQIFQLQLIQWNHHFQHFLKTIVFDRSNISPFYQMGSCKILTRPDMHHLTECTLGRTSKHRLRCKCINHSDDKCFILKYFSLHPIVYHRQLSSLSIPSVNATKWKSEISPGIHASDYY</sequence>
<gene>
    <name evidence="1" type="ORF">VP01_2488g1</name>
</gene>
<evidence type="ECO:0000313" key="2">
    <source>
        <dbReference type="Proteomes" id="UP000037035"/>
    </source>
</evidence>
<dbReference type="OrthoDB" id="6152038at2759"/>
<comment type="caution">
    <text evidence="1">The sequence shown here is derived from an EMBL/GenBank/DDBJ whole genome shotgun (WGS) entry which is preliminary data.</text>
</comment>
<name>A0A0L6V5Z9_9BASI</name>
<dbReference type="VEuPathDB" id="FungiDB:VP01_2488g1"/>
<protein>
    <submittedName>
        <fullName evidence="1">Uncharacterized protein</fullName>
    </submittedName>
</protein>
<evidence type="ECO:0000313" key="1">
    <source>
        <dbReference type="EMBL" id="KNZ56139.1"/>
    </source>
</evidence>
<dbReference type="AlphaFoldDB" id="A0A0L6V5Z9"/>
<accession>A0A0L6V5Z9</accession>
<dbReference type="STRING" id="27349.A0A0L6V5Z9"/>
<organism evidence="1 2">
    <name type="scientific">Puccinia sorghi</name>
    <dbReference type="NCBI Taxonomy" id="27349"/>
    <lineage>
        <taxon>Eukaryota</taxon>
        <taxon>Fungi</taxon>
        <taxon>Dikarya</taxon>
        <taxon>Basidiomycota</taxon>
        <taxon>Pucciniomycotina</taxon>
        <taxon>Pucciniomycetes</taxon>
        <taxon>Pucciniales</taxon>
        <taxon>Pucciniaceae</taxon>
        <taxon>Puccinia</taxon>
    </lineage>
</organism>